<dbReference type="PANTHER" id="PTHR35894:SF7">
    <property type="entry name" value="GENERAL SECRETION PATHWAY PROTEIN A-RELATED"/>
    <property type="match status" value="1"/>
</dbReference>
<gene>
    <name evidence="1" type="ORF">AWM79_17340</name>
</gene>
<dbReference type="Pfam" id="PF05036">
    <property type="entry name" value="SPOR"/>
    <property type="match status" value="1"/>
</dbReference>
<evidence type="ECO:0000313" key="2">
    <source>
        <dbReference type="Proteomes" id="UP000063229"/>
    </source>
</evidence>
<dbReference type="GO" id="GO:0016887">
    <property type="term" value="F:ATP hydrolysis activity"/>
    <property type="evidence" value="ECO:0007669"/>
    <property type="project" value="InterPro"/>
</dbReference>
<protein>
    <submittedName>
        <fullName evidence="1">Cell division protein</fullName>
    </submittedName>
</protein>
<dbReference type="InterPro" id="IPR052026">
    <property type="entry name" value="ExeA_AAA_ATPase_DNA-bind"/>
</dbReference>
<accession>A0A0X1T4D0</accession>
<dbReference type="Gene3D" id="3.40.50.300">
    <property type="entry name" value="P-loop containing nucleotide triphosphate hydrolases"/>
    <property type="match status" value="1"/>
</dbReference>
<keyword evidence="1" id="KW-0131">Cell cycle</keyword>
<dbReference type="GO" id="GO:0051301">
    <property type="term" value="P:cell division"/>
    <property type="evidence" value="ECO:0007669"/>
    <property type="project" value="UniProtKB-KW"/>
</dbReference>
<dbReference type="SUPFAM" id="SSF52540">
    <property type="entry name" value="P-loop containing nucleoside triphosphate hydrolases"/>
    <property type="match status" value="1"/>
</dbReference>
<dbReference type="Gene3D" id="3.30.70.1070">
    <property type="entry name" value="Sporulation related repeat"/>
    <property type="match status" value="1"/>
</dbReference>
<reference evidence="1 2" key="1">
    <citation type="submission" date="2016-01" db="EMBL/GenBank/DDBJ databases">
        <authorList>
            <person name="McClelland M."/>
            <person name="Jain A."/>
            <person name="Saraogi P."/>
            <person name="Mendelson R."/>
            <person name="Westerman R."/>
            <person name="SanMiguel P."/>
            <person name="Csonka L."/>
        </authorList>
    </citation>
    <scope>NUCLEOTIDE SEQUENCE [LARGE SCALE GENOMIC DNA]</scope>
    <source>
        <strain evidence="1 2">NCPPB 2472</strain>
    </source>
</reference>
<sequence>MTSLHADEAFLGHYQLHHDPFAPRVPGFKFFPAQRKPVLGQLHHLARYSQLLLVVTGPQGSGKTLLRQALVASTNKQSVQSVVVSARGAGEAVGVLRQIAQALNVAQADIGSILAQVVQLALTGQEVYLLVDDAEQLDDSAIEALLALAAGAPEGRPHVFLFGESSMIAGLEQQEAQEERFHVIELQPYTEEETREYLAQRLEGAGRGIELFSAEQITEIHQSAEGWPGNINQVARDAMIEAMIASRSAVKRPSMGFKMSKKYVLALSGVVVVAVAAAWMSSGRSKAPVTAGAPAGEQAQLPLGQTPKPNAVGGPAVEFAGNSQPMPLPLVGQSQPVMRGPLAEAAGGMSEGDDGAAPVVDGGVAQPPTVTTTAPPLGVPAGPAPTPAARPAAPAQVAVAKPASPVAKPAPAPAPAKPAVKTEKPVAAKPGAGGNWYAGQAPSHYVVQILGTSSEATAQNFVKEQGGEYRYFKKVLNGKPLYVITYGSFPSRDAAVTAIKALPAKVQAGKPWPRTVASVQQDLATTR</sequence>
<dbReference type="PROSITE" id="PS51724">
    <property type="entry name" value="SPOR"/>
    <property type="match status" value="1"/>
</dbReference>
<dbReference type="RefSeq" id="WP_060783375.1">
    <property type="nucleotide sequence ID" value="NZ_CP014135.1"/>
</dbReference>
<proteinExistence type="predicted"/>
<dbReference type="Pfam" id="PF13401">
    <property type="entry name" value="AAA_22"/>
    <property type="match status" value="1"/>
</dbReference>
<dbReference type="STRING" id="46677.AWM79_17340"/>
<dbReference type="InterPro" id="IPR049945">
    <property type="entry name" value="AAA_22"/>
</dbReference>
<keyword evidence="1" id="KW-0132">Cell division</keyword>
<dbReference type="PANTHER" id="PTHR35894">
    <property type="entry name" value="GENERAL SECRETION PATHWAY PROTEIN A-RELATED"/>
    <property type="match status" value="1"/>
</dbReference>
<name>A0A0X1T4D0_PSEAA</name>
<dbReference type="KEGG" id="pagb:AWM79_17340"/>
<dbReference type="OrthoDB" id="6189127at2"/>
<dbReference type="EMBL" id="CP014135">
    <property type="protein sequence ID" value="AMB86966.1"/>
    <property type="molecule type" value="Genomic_DNA"/>
</dbReference>
<dbReference type="AlphaFoldDB" id="A0A0X1T4D0"/>
<dbReference type="GO" id="GO:0042834">
    <property type="term" value="F:peptidoglycan binding"/>
    <property type="evidence" value="ECO:0007669"/>
    <property type="project" value="InterPro"/>
</dbReference>
<dbReference type="InterPro" id="IPR007730">
    <property type="entry name" value="SPOR-like_dom"/>
</dbReference>
<dbReference type="InterPro" id="IPR027417">
    <property type="entry name" value="P-loop_NTPase"/>
</dbReference>
<dbReference type="Proteomes" id="UP000063229">
    <property type="component" value="Chromosome"/>
</dbReference>
<organism evidence="1 2">
    <name type="scientific">Pseudomonas agarici</name>
    <dbReference type="NCBI Taxonomy" id="46677"/>
    <lineage>
        <taxon>Bacteria</taxon>
        <taxon>Pseudomonadati</taxon>
        <taxon>Pseudomonadota</taxon>
        <taxon>Gammaproteobacteria</taxon>
        <taxon>Pseudomonadales</taxon>
        <taxon>Pseudomonadaceae</taxon>
        <taxon>Pseudomonas</taxon>
    </lineage>
</organism>
<keyword evidence="2" id="KW-1185">Reference proteome</keyword>
<dbReference type="InterPro" id="IPR036680">
    <property type="entry name" value="SPOR-like_sf"/>
</dbReference>
<dbReference type="Gene3D" id="1.10.8.60">
    <property type="match status" value="1"/>
</dbReference>
<evidence type="ECO:0000313" key="1">
    <source>
        <dbReference type="EMBL" id="AMB86966.1"/>
    </source>
</evidence>